<accession>A0ABY8XLG5</accession>
<dbReference type="PANTHER" id="PTHR37017">
    <property type="entry name" value="AB HYDROLASE-1 DOMAIN-CONTAINING PROTEIN-RELATED"/>
    <property type="match status" value="1"/>
</dbReference>
<evidence type="ECO:0000313" key="2">
    <source>
        <dbReference type="EMBL" id="WIV56459.1"/>
    </source>
</evidence>
<dbReference type="InterPro" id="IPR029058">
    <property type="entry name" value="AB_hydrolase_fold"/>
</dbReference>
<gene>
    <name evidence="2" type="ORF">QP939_48000</name>
</gene>
<feature type="domain" description="AB hydrolase-1" evidence="1">
    <location>
        <begin position="6"/>
        <end position="231"/>
    </location>
</feature>
<dbReference type="Pfam" id="PF12697">
    <property type="entry name" value="Abhydrolase_6"/>
    <property type="match status" value="1"/>
</dbReference>
<dbReference type="RefSeq" id="WP_285453619.1">
    <property type="nucleotide sequence ID" value="NZ_CP127173.1"/>
</dbReference>
<keyword evidence="3" id="KW-1185">Reference proteome</keyword>
<dbReference type="GO" id="GO:0016787">
    <property type="term" value="F:hydrolase activity"/>
    <property type="evidence" value="ECO:0007669"/>
    <property type="project" value="UniProtKB-KW"/>
</dbReference>
<dbReference type="InterPro" id="IPR000073">
    <property type="entry name" value="AB_hydrolase_1"/>
</dbReference>
<organism evidence="2 3">
    <name type="scientific">Amycolatopsis nalaikhensis</name>
    <dbReference type="NCBI Taxonomy" id="715472"/>
    <lineage>
        <taxon>Bacteria</taxon>
        <taxon>Bacillati</taxon>
        <taxon>Actinomycetota</taxon>
        <taxon>Actinomycetes</taxon>
        <taxon>Pseudonocardiales</taxon>
        <taxon>Pseudonocardiaceae</taxon>
        <taxon>Amycolatopsis</taxon>
    </lineage>
</organism>
<sequence>MAETYVFVPGAWQGAWAWRPVAARLRADGHRVATLTLPGLADGDGGQRFELADTVDFLAGFLEENDLSGVTLVGHSWGGYPVFGAAHRVPERLRRVVFYSAFVPENDVPLIEDVPPGHAALFRQLARDGSVMLPYQVWESAFVQETPEPVRKLLFDLLVPQPMSYFEQALKAPELSTLGVPISYLAGESDLAMPPGDYAWCPRFPARLGVQPIAVPGDHQAFVTRPEEFVAVLDGLTAS</sequence>
<reference evidence="2 3" key="1">
    <citation type="submission" date="2023-06" db="EMBL/GenBank/DDBJ databases">
        <authorList>
            <person name="Oyuntsetseg B."/>
            <person name="Kim S.B."/>
        </authorList>
    </citation>
    <scope>NUCLEOTIDE SEQUENCE [LARGE SCALE GENOMIC DNA]</scope>
    <source>
        <strain evidence="2 3">2-2</strain>
    </source>
</reference>
<dbReference type="InterPro" id="IPR052897">
    <property type="entry name" value="Sec-Metab_Biosynth_Hydrolase"/>
</dbReference>
<dbReference type="PANTHER" id="PTHR37017:SF11">
    <property type="entry name" value="ESTERASE_LIPASE_THIOESTERASE DOMAIN-CONTAINING PROTEIN"/>
    <property type="match status" value="1"/>
</dbReference>
<name>A0ABY8XLG5_9PSEU</name>
<proteinExistence type="predicted"/>
<evidence type="ECO:0000313" key="3">
    <source>
        <dbReference type="Proteomes" id="UP001227101"/>
    </source>
</evidence>
<dbReference type="Proteomes" id="UP001227101">
    <property type="component" value="Chromosome"/>
</dbReference>
<protein>
    <submittedName>
        <fullName evidence="2">Alpha/beta hydrolase</fullName>
    </submittedName>
</protein>
<dbReference type="Gene3D" id="3.40.50.1820">
    <property type="entry name" value="alpha/beta hydrolase"/>
    <property type="match status" value="1"/>
</dbReference>
<keyword evidence="2" id="KW-0378">Hydrolase</keyword>
<dbReference type="EMBL" id="CP127173">
    <property type="protein sequence ID" value="WIV56459.1"/>
    <property type="molecule type" value="Genomic_DNA"/>
</dbReference>
<dbReference type="SUPFAM" id="SSF53474">
    <property type="entry name" value="alpha/beta-Hydrolases"/>
    <property type="match status" value="1"/>
</dbReference>
<evidence type="ECO:0000259" key="1">
    <source>
        <dbReference type="Pfam" id="PF12697"/>
    </source>
</evidence>